<proteinExistence type="predicted"/>
<dbReference type="EMBL" id="JANPWB010000012">
    <property type="protein sequence ID" value="KAJ1112531.1"/>
    <property type="molecule type" value="Genomic_DNA"/>
</dbReference>
<reference evidence="1" key="1">
    <citation type="journal article" date="2022" name="bioRxiv">
        <title>Sequencing and chromosome-scale assembly of the giantPleurodeles waltlgenome.</title>
        <authorList>
            <person name="Brown T."/>
            <person name="Elewa A."/>
            <person name="Iarovenko S."/>
            <person name="Subramanian E."/>
            <person name="Araus A.J."/>
            <person name="Petzold A."/>
            <person name="Susuki M."/>
            <person name="Suzuki K.-i.T."/>
            <person name="Hayashi T."/>
            <person name="Toyoda A."/>
            <person name="Oliveira C."/>
            <person name="Osipova E."/>
            <person name="Leigh N.D."/>
            <person name="Simon A."/>
            <person name="Yun M.H."/>
        </authorList>
    </citation>
    <scope>NUCLEOTIDE SEQUENCE</scope>
    <source>
        <strain evidence="1">20211129_DDA</strain>
        <tissue evidence="1">Liver</tissue>
    </source>
</reference>
<dbReference type="AlphaFoldDB" id="A0AAV7N958"/>
<organism evidence="1 2">
    <name type="scientific">Pleurodeles waltl</name>
    <name type="common">Iberian ribbed newt</name>
    <dbReference type="NCBI Taxonomy" id="8319"/>
    <lineage>
        <taxon>Eukaryota</taxon>
        <taxon>Metazoa</taxon>
        <taxon>Chordata</taxon>
        <taxon>Craniata</taxon>
        <taxon>Vertebrata</taxon>
        <taxon>Euteleostomi</taxon>
        <taxon>Amphibia</taxon>
        <taxon>Batrachia</taxon>
        <taxon>Caudata</taxon>
        <taxon>Salamandroidea</taxon>
        <taxon>Salamandridae</taxon>
        <taxon>Pleurodelinae</taxon>
        <taxon>Pleurodeles</taxon>
    </lineage>
</organism>
<gene>
    <name evidence="1" type="ORF">NDU88_000794</name>
</gene>
<evidence type="ECO:0000313" key="2">
    <source>
        <dbReference type="Proteomes" id="UP001066276"/>
    </source>
</evidence>
<dbReference type="Proteomes" id="UP001066276">
    <property type="component" value="Chromosome 8"/>
</dbReference>
<protein>
    <submittedName>
        <fullName evidence="1">Uncharacterized protein</fullName>
    </submittedName>
</protein>
<name>A0AAV7N958_PLEWA</name>
<sequence>MVAVYSVLNLSPDLLLPGPVWHRPGAALRRPTGGLTGAGARCSHGIRPRSRYIKRKALIYKETGSDVQGDGSQYIKRRILIYKEKGPDV</sequence>
<comment type="caution">
    <text evidence="1">The sequence shown here is derived from an EMBL/GenBank/DDBJ whole genome shotgun (WGS) entry which is preliminary data.</text>
</comment>
<accession>A0AAV7N958</accession>
<keyword evidence="2" id="KW-1185">Reference proteome</keyword>
<evidence type="ECO:0000313" key="1">
    <source>
        <dbReference type="EMBL" id="KAJ1112531.1"/>
    </source>
</evidence>